<dbReference type="AlphaFoldDB" id="A0A4Y2BT21"/>
<organism evidence="2 3">
    <name type="scientific">Araneus ventricosus</name>
    <name type="common">Orbweaver spider</name>
    <name type="synonym">Epeira ventricosa</name>
    <dbReference type="NCBI Taxonomy" id="182803"/>
    <lineage>
        <taxon>Eukaryota</taxon>
        <taxon>Metazoa</taxon>
        <taxon>Ecdysozoa</taxon>
        <taxon>Arthropoda</taxon>
        <taxon>Chelicerata</taxon>
        <taxon>Arachnida</taxon>
        <taxon>Araneae</taxon>
        <taxon>Araneomorphae</taxon>
        <taxon>Entelegynae</taxon>
        <taxon>Araneoidea</taxon>
        <taxon>Araneidae</taxon>
        <taxon>Araneus</taxon>
    </lineage>
</organism>
<dbReference type="EMBL" id="BGPR01000109">
    <property type="protein sequence ID" value="GBL95218.1"/>
    <property type="molecule type" value="Genomic_DNA"/>
</dbReference>
<feature type="region of interest" description="Disordered" evidence="1">
    <location>
        <begin position="15"/>
        <end position="36"/>
    </location>
</feature>
<sequence>MQGRGGLVVRSRFWGQSVPGSKPDSTEDLSCLGPVVSPDQGDNANNSIWIESYLLIKIYHGQAGVVRKFGEGGTSSDAILAI</sequence>
<keyword evidence="3" id="KW-1185">Reference proteome</keyword>
<name>A0A4Y2BT21_ARAVE</name>
<comment type="caution">
    <text evidence="2">The sequence shown here is derived from an EMBL/GenBank/DDBJ whole genome shotgun (WGS) entry which is preliminary data.</text>
</comment>
<evidence type="ECO:0000313" key="3">
    <source>
        <dbReference type="Proteomes" id="UP000499080"/>
    </source>
</evidence>
<protein>
    <submittedName>
        <fullName evidence="2">Uncharacterized protein</fullName>
    </submittedName>
</protein>
<dbReference type="Proteomes" id="UP000499080">
    <property type="component" value="Unassembled WGS sequence"/>
</dbReference>
<gene>
    <name evidence="2" type="ORF">AVEN_253544_1</name>
</gene>
<evidence type="ECO:0000256" key="1">
    <source>
        <dbReference type="SAM" id="MobiDB-lite"/>
    </source>
</evidence>
<proteinExistence type="predicted"/>
<reference evidence="2 3" key="1">
    <citation type="journal article" date="2019" name="Sci. Rep.">
        <title>Orb-weaving spider Araneus ventricosus genome elucidates the spidroin gene catalogue.</title>
        <authorList>
            <person name="Kono N."/>
            <person name="Nakamura H."/>
            <person name="Ohtoshi R."/>
            <person name="Moran D.A.P."/>
            <person name="Shinohara A."/>
            <person name="Yoshida Y."/>
            <person name="Fujiwara M."/>
            <person name="Mori M."/>
            <person name="Tomita M."/>
            <person name="Arakawa K."/>
        </authorList>
    </citation>
    <scope>NUCLEOTIDE SEQUENCE [LARGE SCALE GENOMIC DNA]</scope>
</reference>
<evidence type="ECO:0000313" key="2">
    <source>
        <dbReference type="EMBL" id="GBL95218.1"/>
    </source>
</evidence>
<accession>A0A4Y2BT21</accession>